<dbReference type="InterPro" id="IPR021782">
    <property type="entry name" value="DUF3347"/>
</dbReference>
<protein>
    <recommendedName>
        <fullName evidence="1">DUF3347 domain-containing protein</fullName>
    </recommendedName>
</protein>
<evidence type="ECO:0000259" key="1">
    <source>
        <dbReference type="Pfam" id="PF11827"/>
    </source>
</evidence>
<name>A0A2T4DQ24_9BACT</name>
<organism evidence="3 4">
    <name type="scientific">Marivirga lumbricoides</name>
    <dbReference type="NCBI Taxonomy" id="1046115"/>
    <lineage>
        <taxon>Bacteria</taxon>
        <taxon>Pseudomonadati</taxon>
        <taxon>Bacteroidota</taxon>
        <taxon>Cytophagia</taxon>
        <taxon>Cytophagales</taxon>
        <taxon>Marivirgaceae</taxon>
        <taxon>Marivirga</taxon>
    </lineage>
</organism>
<evidence type="ECO:0000313" key="4">
    <source>
        <dbReference type="Proteomes" id="UP000240608"/>
    </source>
</evidence>
<reference evidence="2" key="4">
    <citation type="submission" date="2024-05" db="EMBL/GenBank/DDBJ databases">
        <authorList>
            <person name="Sun Q."/>
            <person name="Zhou Y."/>
        </authorList>
    </citation>
    <scope>NUCLEOTIDE SEQUENCE</scope>
    <source>
        <strain evidence="2">CGMCC 1.10832</strain>
    </source>
</reference>
<comment type="caution">
    <text evidence="3">The sequence shown here is derived from an EMBL/GenBank/DDBJ whole genome shotgun (WGS) entry which is preliminary data.</text>
</comment>
<keyword evidence="5" id="KW-1185">Reference proteome</keyword>
<evidence type="ECO:0000313" key="3">
    <source>
        <dbReference type="EMBL" id="PTB95866.1"/>
    </source>
</evidence>
<gene>
    <name evidence="3" type="ORF">C9994_09960</name>
    <name evidence="2" type="ORF">GCM10011506_47430</name>
</gene>
<dbReference type="EMBL" id="PYVU01000081">
    <property type="protein sequence ID" value="PTB95866.1"/>
    <property type="molecule type" value="Genomic_DNA"/>
</dbReference>
<sequence>MDTKQSKKMKTTLLTIGLALTIISCNNSKTEQKAADNTAETAAKAENTATNDQEGGKAITPVLDAYLAVKNALVNDNQEEAAKAGGTLATALEGLDISQFDADKQTELQEIVEVAKNHGEHIAESEIGHQREHFEALSQDIKDMTAIVGTDRALYYQYCPMYNDNKGGMWLSASEEIKNPLFGAKMMKCGKVQEVISL</sequence>
<dbReference type="Proteomes" id="UP000240608">
    <property type="component" value="Unassembled WGS sequence"/>
</dbReference>
<dbReference type="EMBL" id="BMEC01000028">
    <property type="protein sequence ID" value="GGC56240.1"/>
    <property type="molecule type" value="Genomic_DNA"/>
</dbReference>
<reference evidence="2" key="1">
    <citation type="journal article" date="2014" name="Int. J. Syst. Evol. Microbiol.">
        <title>Complete genome of a new Firmicutes species belonging to the dominant human colonic microbiota ('Ruminococcus bicirculans') reveals two chromosomes and a selective capacity to utilize plant glucans.</title>
        <authorList>
            <consortium name="NISC Comparative Sequencing Program"/>
            <person name="Wegmann U."/>
            <person name="Louis P."/>
            <person name="Goesmann A."/>
            <person name="Henrissat B."/>
            <person name="Duncan S.H."/>
            <person name="Flint H.J."/>
        </authorList>
    </citation>
    <scope>NUCLEOTIDE SEQUENCE</scope>
    <source>
        <strain evidence="2">CGMCC 1.10832</strain>
    </source>
</reference>
<dbReference type="AlphaFoldDB" id="A0A2T4DQ24"/>
<reference evidence="3 4" key="2">
    <citation type="submission" date="2018-03" db="EMBL/GenBank/DDBJ databases">
        <title>Cross-interface Injection: A General Nanoliter Liquid Handling Method Applied to Single Cells Genome Amplification Automated Nanoliter Liquid Handling Applied to Single Cell Multiple Displacement Amplification.</title>
        <authorList>
            <person name="Yun J."/>
            <person name="Xu P."/>
            <person name="Xu J."/>
            <person name="Dai X."/>
            <person name="Wang Y."/>
            <person name="Zheng X."/>
            <person name="Cao C."/>
            <person name="Yi Q."/>
            <person name="Zhu Y."/>
            <person name="Wang L."/>
            <person name="Dong Z."/>
            <person name="Huang Y."/>
            <person name="Huang L."/>
            <person name="Du W."/>
        </authorList>
    </citation>
    <scope>NUCLEOTIDE SEQUENCE [LARGE SCALE GENOMIC DNA]</scope>
    <source>
        <strain evidence="3 4">Z-D1-2</strain>
    </source>
</reference>
<reference evidence="5" key="3">
    <citation type="journal article" date="2019" name="Int. J. Syst. Evol. Microbiol.">
        <title>The Global Catalogue of Microorganisms (GCM) 10K type strain sequencing project: providing services to taxonomists for standard genome sequencing and annotation.</title>
        <authorList>
            <consortium name="The Broad Institute Genomics Platform"/>
            <consortium name="The Broad Institute Genome Sequencing Center for Infectious Disease"/>
            <person name="Wu L."/>
            <person name="Ma J."/>
        </authorList>
    </citation>
    <scope>NUCLEOTIDE SEQUENCE [LARGE SCALE GENOMIC DNA]</scope>
    <source>
        <strain evidence="5">CGMCC 1.10832</strain>
    </source>
</reference>
<evidence type="ECO:0000313" key="2">
    <source>
        <dbReference type="EMBL" id="GGC56240.1"/>
    </source>
</evidence>
<dbReference type="PROSITE" id="PS51257">
    <property type="entry name" value="PROKAR_LIPOPROTEIN"/>
    <property type="match status" value="1"/>
</dbReference>
<dbReference type="Pfam" id="PF11827">
    <property type="entry name" value="DUF3347"/>
    <property type="match status" value="1"/>
</dbReference>
<proteinExistence type="predicted"/>
<feature type="domain" description="DUF3347" evidence="1">
    <location>
        <begin position="62"/>
        <end position="151"/>
    </location>
</feature>
<evidence type="ECO:0000313" key="5">
    <source>
        <dbReference type="Proteomes" id="UP000636010"/>
    </source>
</evidence>
<accession>A0A2T4DQ24</accession>
<dbReference type="Proteomes" id="UP000636010">
    <property type="component" value="Unassembled WGS sequence"/>
</dbReference>